<evidence type="ECO:0000313" key="3">
    <source>
        <dbReference type="WBParaSite" id="Pan_g17282.t1"/>
    </source>
</evidence>
<feature type="compositionally biased region" description="Basic and acidic residues" evidence="1">
    <location>
        <begin position="28"/>
        <end position="43"/>
    </location>
</feature>
<reference evidence="3" key="2">
    <citation type="submission" date="2020-10" db="UniProtKB">
        <authorList>
            <consortium name="WormBaseParasite"/>
        </authorList>
    </citation>
    <scope>IDENTIFICATION</scope>
</reference>
<keyword evidence="2" id="KW-1185">Reference proteome</keyword>
<feature type="region of interest" description="Disordered" evidence="1">
    <location>
        <begin position="17"/>
        <end position="46"/>
    </location>
</feature>
<accession>A0A7E4V6X1</accession>
<dbReference type="Proteomes" id="UP000492821">
    <property type="component" value="Unassembled WGS sequence"/>
</dbReference>
<evidence type="ECO:0000313" key="2">
    <source>
        <dbReference type="Proteomes" id="UP000492821"/>
    </source>
</evidence>
<feature type="region of interest" description="Disordered" evidence="1">
    <location>
        <begin position="89"/>
        <end position="139"/>
    </location>
</feature>
<dbReference type="WBParaSite" id="Pan_g17282.t1">
    <property type="protein sequence ID" value="Pan_g17282.t1"/>
    <property type="gene ID" value="Pan_g17282"/>
</dbReference>
<name>A0A7E4V6X1_PANRE</name>
<reference evidence="2" key="1">
    <citation type="journal article" date="2013" name="Genetics">
        <title>The draft genome and transcriptome of Panagrellus redivivus are shaped by the harsh demands of a free-living lifestyle.</title>
        <authorList>
            <person name="Srinivasan J."/>
            <person name="Dillman A.R."/>
            <person name="Macchietto M.G."/>
            <person name="Heikkinen L."/>
            <person name="Lakso M."/>
            <person name="Fracchia K.M."/>
            <person name="Antoshechkin I."/>
            <person name="Mortazavi A."/>
            <person name="Wong G."/>
            <person name="Sternberg P.W."/>
        </authorList>
    </citation>
    <scope>NUCLEOTIDE SEQUENCE [LARGE SCALE GENOMIC DNA]</scope>
    <source>
        <strain evidence="2">MT8872</strain>
    </source>
</reference>
<dbReference type="AlphaFoldDB" id="A0A7E4V6X1"/>
<protein>
    <submittedName>
        <fullName evidence="3">Uncharacterized protein</fullName>
    </submittedName>
</protein>
<proteinExistence type="predicted"/>
<sequence>MAEWSLSCEEAQIPKTFGKTEPSSIGAEIDKAKKTRPEPDVSLRRRRLSLKTPCGVNANGPECHAEVYLERNIHRATFSCYKLASNRKLPTPAAGKTRPHSPLRTASVDENEPPSNTSSEKLAQDERQPKTAKGKRATVTKFRRHRISCTNVIYASYCFTSGLYRNAE</sequence>
<organism evidence="2 3">
    <name type="scientific">Panagrellus redivivus</name>
    <name type="common">Microworm</name>
    <dbReference type="NCBI Taxonomy" id="6233"/>
    <lineage>
        <taxon>Eukaryota</taxon>
        <taxon>Metazoa</taxon>
        <taxon>Ecdysozoa</taxon>
        <taxon>Nematoda</taxon>
        <taxon>Chromadorea</taxon>
        <taxon>Rhabditida</taxon>
        <taxon>Tylenchina</taxon>
        <taxon>Panagrolaimomorpha</taxon>
        <taxon>Panagrolaimoidea</taxon>
        <taxon>Panagrolaimidae</taxon>
        <taxon>Panagrellus</taxon>
    </lineage>
</organism>
<feature type="compositionally biased region" description="Basic residues" evidence="1">
    <location>
        <begin position="130"/>
        <end position="139"/>
    </location>
</feature>
<evidence type="ECO:0000256" key="1">
    <source>
        <dbReference type="SAM" id="MobiDB-lite"/>
    </source>
</evidence>